<dbReference type="GO" id="GO:0016747">
    <property type="term" value="F:acyltransferase activity, transferring groups other than amino-acyl groups"/>
    <property type="evidence" value="ECO:0007669"/>
    <property type="project" value="InterPro"/>
</dbReference>
<dbReference type="Pfam" id="PF00583">
    <property type="entry name" value="Acetyltransf_1"/>
    <property type="match status" value="1"/>
</dbReference>
<accession>A0A7W9U6Z6</accession>
<dbReference type="GO" id="GO:0005840">
    <property type="term" value="C:ribosome"/>
    <property type="evidence" value="ECO:0007669"/>
    <property type="project" value="UniProtKB-KW"/>
</dbReference>
<comment type="caution">
    <text evidence="4">The sequence shown here is derived from an EMBL/GenBank/DDBJ whole genome shotgun (WGS) entry which is preliminary data.</text>
</comment>
<keyword evidence="1" id="KW-0808">Transferase</keyword>
<keyword evidence="5" id="KW-1185">Reference proteome</keyword>
<evidence type="ECO:0000256" key="2">
    <source>
        <dbReference type="ARBA" id="ARBA00023315"/>
    </source>
</evidence>
<evidence type="ECO:0000256" key="1">
    <source>
        <dbReference type="ARBA" id="ARBA00022679"/>
    </source>
</evidence>
<dbReference type="PANTHER" id="PTHR43420:SF44">
    <property type="entry name" value="ACETYLTRANSFERASE YPEA"/>
    <property type="match status" value="1"/>
</dbReference>
<gene>
    <name evidence="4" type="ORF">HD842_000853</name>
</gene>
<dbReference type="SUPFAM" id="SSF55729">
    <property type="entry name" value="Acyl-CoA N-acyltransferases (Nat)"/>
    <property type="match status" value="1"/>
</dbReference>
<dbReference type="InterPro" id="IPR050680">
    <property type="entry name" value="YpeA/RimI_acetyltransf"/>
</dbReference>
<dbReference type="AlphaFoldDB" id="A0A7W9U6Z6"/>
<dbReference type="PROSITE" id="PS51186">
    <property type="entry name" value="GNAT"/>
    <property type="match status" value="1"/>
</dbReference>
<feature type="domain" description="N-acetyltransferase" evidence="3">
    <location>
        <begin position="6"/>
        <end position="161"/>
    </location>
</feature>
<protein>
    <submittedName>
        <fullName evidence="4">Ribosomal protein S18 acetylase RimI-like enzyme</fullName>
    </submittedName>
</protein>
<keyword evidence="4" id="KW-0689">Ribosomal protein</keyword>
<dbReference type="PANTHER" id="PTHR43420">
    <property type="entry name" value="ACETYLTRANSFERASE"/>
    <property type="match status" value="1"/>
</dbReference>
<evidence type="ECO:0000259" key="3">
    <source>
        <dbReference type="PROSITE" id="PS51186"/>
    </source>
</evidence>
<dbReference type="Gene3D" id="3.40.630.30">
    <property type="match status" value="1"/>
</dbReference>
<reference evidence="4 5" key="1">
    <citation type="submission" date="2020-08" db="EMBL/GenBank/DDBJ databases">
        <title>The Agave Microbiome: Exploring the role of microbial communities in plant adaptations to desert environments.</title>
        <authorList>
            <person name="Partida-Martinez L.P."/>
        </authorList>
    </citation>
    <scope>NUCLEOTIDE SEQUENCE [LARGE SCALE GENOMIC DNA]</scope>
    <source>
        <strain evidence="4 5">AT3.2</strain>
    </source>
</reference>
<evidence type="ECO:0000313" key="4">
    <source>
        <dbReference type="EMBL" id="MBB6132742.1"/>
    </source>
</evidence>
<dbReference type="RefSeq" id="WP_183551373.1">
    <property type="nucleotide sequence ID" value="NZ_JACHBX010000001.1"/>
</dbReference>
<dbReference type="EMBL" id="JACHBX010000001">
    <property type="protein sequence ID" value="MBB6132742.1"/>
    <property type="molecule type" value="Genomic_DNA"/>
</dbReference>
<name>A0A7W9U6Z6_9BURK</name>
<keyword evidence="2" id="KW-0012">Acyltransferase</keyword>
<sequence>MTLSTLHIRDAGAADEAFFASLYRSTRDDLLALPADPSVIDGLIAMQHRLQVAGYRNSYPQAVYQVLERDGVAVGRLVTAAADGVIRVVDIAVLPSARRTGLAVDVLRRLQAQAAGARHAVALSVRQDNVAARHLYEALGFAVDSEDTMRLELHWRAQTGVQPPADSSWADT</sequence>
<dbReference type="Proteomes" id="UP000540787">
    <property type="component" value="Unassembled WGS sequence"/>
</dbReference>
<evidence type="ECO:0000313" key="5">
    <source>
        <dbReference type="Proteomes" id="UP000540787"/>
    </source>
</evidence>
<dbReference type="InterPro" id="IPR000182">
    <property type="entry name" value="GNAT_dom"/>
</dbReference>
<keyword evidence="4" id="KW-0687">Ribonucleoprotein</keyword>
<organism evidence="4 5">
    <name type="scientific">Massilia aurea</name>
    <dbReference type="NCBI Taxonomy" id="373040"/>
    <lineage>
        <taxon>Bacteria</taxon>
        <taxon>Pseudomonadati</taxon>
        <taxon>Pseudomonadota</taxon>
        <taxon>Betaproteobacteria</taxon>
        <taxon>Burkholderiales</taxon>
        <taxon>Oxalobacteraceae</taxon>
        <taxon>Telluria group</taxon>
        <taxon>Massilia</taxon>
    </lineage>
</organism>
<proteinExistence type="predicted"/>
<dbReference type="InterPro" id="IPR016181">
    <property type="entry name" value="Acyl_CoA_acyltransferase"/>
</dbReference>